<dbReference type="AlphaFoldDB" id="A0A7L7L211"/>
<evidence type="ECO:0008006" key="4">
    <source>
        <dbReference type="Google" id="ProtNLM"/>
    </source>
</evidence>
<keyword evidence="2" id="KW-0614">Plasmid</keyword>
<dbReference type="KEGG" id="add:HUW48_00045"/>
<reference evidence="2 3" key="1">
    <citation type="submission" date="2020-06" db="EMBL/GenBank/DDBJ databases">
        <authorList>
            <person name="Hwang Y.J."/>
        </authorList>
    </citation>
    <scope>NUCLEOTIDE SEQUENCE [LARGE SCALE GENOMIC DNA]</scope>
    <source>
        <strain evidence="2 3">KUDC8001</strain>
        <plasmid evidence="2 3">unnamed</plasmid>
    </source>
</reference>
<keyword evidence="3" id="KW-1185">Reference proteome</keyword>
<reference evidence="2 3" key="2">
    <citation type="submission" date="2020-08" db="EMBL/GenBank/DDBJ databases">
        <title>Adhaeribacter dokdonensis sp. nov., isolated from the rhizosphere of Elymus tsukushiensis, a plant native to the Dokdo Islands, Republic of Korea.</title>
        <authorList>
            <person name="Ghim S.Y."/>
        </authorList>
    </citation>
    <scope>NUCLEOTIDE SEQUENCE [LARGE SCALE GENOMIC DNA]</scope>
    <source>
        <strain evidence="2 3">KUDC8001</strain>
        <plasmid evidence="2 3">unnamed</plasmid>
    </source>
</reference>
<evidence type="ECO:0000313" key="2">
    <source>
        <dbReference type="EMBL" id="QMU26499.1"/>
    </source>
</evidence>
<sequence length="257" mass="28490">MKIKLFILAASFSLLMSCQSEQKMNTTENTAVKASNNQLTSSCYQYSSSQDSVLLHLNPVGDSMIGELIYAFAEKDLNTGSIAGQMKGDTLFADYTFLSEGQISVREVAFLKKDQTWLEGYGEVTTNGQKATFTNKAALNFDNTVLLKPVTCRQDAHSCLTSFGFTWSNLQKQCVSLRSAGIRLNPLENAEVKPGSAFILFSADQQQAELFLPAQAAILLNRQGSEGQHHWGNGEWKLYPWKGYILKQADKLRYAGQ</sequence>
<geneLocation type="plasmid" evidence="2 3">
    <name>unnamed</name>
</geneLocation>
<dbReference type="Proteomes" id="UP000514509">
    <property type="component" value="Plasmid unnamed"/>
</dbReference>
<proteinExistence type="predicted"/>
<keyword evidence="1" id="KW-0732">Signal</keyword>
<dbReference type="PROSITE" id="PS51257">
    <property type="entry name" value="PROKAR_LIPOPROTEIN"/>
    <property type="match status" value="1"/>
</dbReference>
<feature type="chain" id="PRO_5029566880" description="Lipoprotein" evidence="1">
    <location>
        <begin position="23"/>
        <end position="257"/>
    </location>
</feature>
<feature type="signal peptide" evidence="1">
    <location>
        <begin position="1"/>
        <end position="22"/>
    </location>
</feature>
<accession>A0A7L7L211</accession>
<name>A0A7L7L211_9BACT</name>
<dbReference type="EMBL" id="CP055152">
    <property type="protein sequence ID" value="QMU26499.1"/>
    <property type="molecule type" value="Genomic_DNA"/>
</dbReference>
<evidence type="ECO:0000256" key="1">
    <source>
        <dbReference type="SAM" id="SignalP"/>
    </source>
</evidence>
<evidence type="ECO:0000313" key="3">
    <source>
        <dbReference type="Proteomes" id="UP000514509"/>
    </source>
</evidence>
<gene>
    <name evidence="2" type="ORF">HUW48_00045</name>
</gene>
<protein>
    <recommendedName>
        <fullName evidence="4">Lipoprotein</fullName>
    </recommendedName>
</protein>
<dbReference type="RefSeq" id="WP_182411440.1">
    <property type="nucleotide sequence ID" value="NZ_CP055152.1"/>
</dbReference>
<organism evidence="2 3">
    <name type="scientific">Adhaeribacter radiodurans</name>
    <dbReference type="NCBI Taxonomy" id="2745197"/>
    <lineage>
        <taxon>Bacteria</taxon>
        <taxon>Pseudomonadati</taxon>
        <taxon>Bacteroidota</taxon>
        <taxon>Cytophagia</taxon>
        <taxon>Cytophagales</taxon>
        <taxon>Hymenobacteraceae</taxon>
        <taxon>Adhaeribacter</taxon>
    </lineage>
</organism>